<dbReference type="PANTHER" id="PTHR47326">
    <property type="entry name" value="TRANSPOSABLE ELEMENT TC3 TRANSPOSASE-LIKE PROTEIN"/>
    <property type="match status" value="1"/>
</dbReference>
<name>A0ABQ8S474_PERAM</name>
<comment type="caution">
    <text evidence="1">The sequence shown here is derived from an EMBL/GenBank/DDBJ whole genome shotgun (WGS) entry which is preliminary data.</text>
</comment>
<organism evidence="1 2">
    <name type="scientific">Periplaneta americana</name>
    <name type="common">American cockroach</name>
    <name type="synonym">Blatta americana</name>
    <dbReference type="NCBI Taxonomy" id="6978"/>
    <lineage>
        <taxon>Eukaryota</taxon>
        <taxon>Metazoa</taxon>
        <taxon>Ecdysozoa</taxon>
        <taxon>Arthropoda</taxon>
        <taxon>Hexapoda</taxon>
        <taxon>Insecta</taxon>
        <taxon>Pterygota</taxon>
        <taxon>Neoptera</taxon>
        <taxon>Polyneoptera</taxon>
        <taxon>Dictyoptera</taxon>
        <taxon>Blattodea</taxon>
        <taxon>Blattoidea</taxon>
        <taxon>Blattidae</taxon>
        <taxon>Blattinae</taxon>
        <taxon>Periplaneta</taxon>
    </lineage>
</organism>
<sequence>MAGLCEGGNEPPGSLKAIYPEKKSNVVRFVTRSASFQHRFRVNVWAGILGEKVIGPFIIEDRVRGENYLKFVEVPRPNTIGLLFWVCMKEKVYQTETASREEREELVAKINTAAMEVHQHGLDNVQRELRRHAEACVRARGGHFEHLL</sequence>
<evidence type="ECO:0000313" key="2">
    <source>
        <dbReference type="Proteomes" id="UP001148838"/>
    </source>
</evidence>
<dbReference type="EMBL" id="JAJSOF020000036">
    <property type="protein sequence ID" value="KAJ4428819.1"/>
    <property type="molecule type" value="Genomic_DNA"/>
</dbReference>
<protein>
    <submittedName>
        <fullName evidence="1">Uncharacterized protein</fullName>
    </submittedName>
</protein>
<gene>
    <name evidence="1" type="ORF">ANN_25812</name>
</gene>
<reference evidence="1 2" key="1">
    <citation type="journal article" date="2022" name="Allergy">
        <title>Genome assembly and annotation of Periplaneta americana reveal a comprehensive cockroach allergen profile.</title>
        <authorList>
            <person name="Wang L."/>
            <person name="Xiong Q."/>
            <person name="Saelim N."/>
            <person name="Wang L."/>
            <person name="Nong W."/>
            <person name="Wan A.T."/>
            <person name="Shi M."/>
            <person name="Liu X."/>
            <person name="Cao Q."/>
            <person name="Hui J.H.L."/>
            <person name="Sookrung N."/>
            <person name="Leung T.F."/>
            <person name="Tungtrongchitr A."/>
            <person name="Tsui S.K.W."/>
        </authorList>
    </citation>
    <scope>NUCLEOTIDE SEQUENCE [LARGE SCALE GENOMIC DNA]</scope>
    <source>
        <strain evidence="1">PWHHKU_190912</strain>
    </source>
</reference>
<dbReference type="Gene3D" id="3.30.420.10">
    <property type="entry name" value="Ribonuclease H-like superfamily/Ribonuclease H"/>
    <property type="match status" value="1"/>
</dbReference>
<keyword evidence="2" id="KW-1185">Reference proteome</keyword>
<dbReference type="PANTHER" id="PTHR47326:SF1">
    <property type="entry name" value="HTH PSQ-TYPE DOMAIN-CONTAINING PROTEIN"/>
    <property type="match status" value="1"/>
</dbReference>
<proteinExistence type="predicted"/>
<accession>A0ABQ8S474</accession>
<evidence type="ECO:0000313" key="1">
    <source>
        <dbReference type="EMBL" id="KAJ4428819.1"/>
    </source>
</evidence>
<dbReference type="Proteomes" id="UP001148838">
    <property type="component" value="Unassembled WGS sequence"/>
</dbReference>
<dbReference type="InterPro" id="IPR036397">
    <property type="entry name" value="RNaseH_sf"/>
</dbReference>